<proteinExistence type="predicted"/>
<protein>
    <submittedName>
        <fullName evidence="1">Penicillin binding protein (Class A) [Mycobacterium leprae TN]</fullName>
    </submittedName>
</protein>
<dbReference type="Proteomes" id="UP000252008">
    <property type="component" value="Unassembled WGS sequence"/>
</dbReference>
<dbReference type="SUPFAM" id="SSF56601">
    <property type="entry name" value="beta-lactamase/transpeptidase-like"/>
    <property type="match status" value="1"/>
</dbReference>
<keyword evidence="2" id="KW-1185">Reference proteome</keyword>
<reference evidence="1 2" key="1">
    <citation type="submission" date="2018-05" db="EMBL/GenBank/DDBJ databases">
        <authorList>
            <consortium name="IHU Genomes"/>
        </authorList>
    </citation>
    <scope>NUCLEOTIDE SEQUENCE [LARGE SCALE GENOMIC DNA]</scope>
    <source>
        <strain evidence="1 2">P7335</strain>
    </source>
</reference>
<sequence>MAGKTGTTESHRSSGFLGFTNQYAVANYIFDDSPTLSGLYSYPLRQCRDGDLYGGTNRPAPGIWR</sequence>
<dbReference type="EMBL" id="UEGS01000001">
    <property type="protein sequence ID" value="SRX80096.1"/>
    <property type="molecule type" value="Genomic_DNA"/>
</dbReference>
<name>A0A375YG53_MYCPF</name>
<gene>
    <name evidence="1" type="ORF">MPP7335_01835</name>
</gene>
<evidence type="ECO:0000313" key="2">
    <source>
        <dbReference type="Proteomes" id="UP000252008"/>
    </source>
</evidence>
<accession>A0A375YG53</accession>
<dbReference type="AlphaFoldDB" id="A0A375YG53"/>
<organism evidence="1 2">
    <name type="scientific">Mycolicibacterium parafortuitum</name>
    <name type="common">Mycobacterium parafortuitum</name>
    <dbReference type="NCBI Taxonomy" id="39692"/>
    <lineage>
        <taxon>Bacteria</taxon>
        <taxon>Bacillati</taxon>
        <taxon>Actinomycetota</taxon>
        <taxon>Actinomycetes</taxon>
        <taxon>Mycobacteriales</taxon>
        <taxon>Mycobacteriaceae</taxon>
        <taxon>Mycolicibacterium</taxon>
    </lineage>
</organism>
<evidence type="ECO:0000313" key="1">
    <source>
        <dbReference type="EMBL" id="SRX80096.1"/>
    </source>
</evidence>
<dbReference type="InterPro" id="IPR012338">
    <property type="entry name" value="Beta-lactam/transpept-like"/>
</dbReference>
<dbReference type="Gene3D" id="3.40.710.10">
    <property type="entry name" value="DD-peptidase/beta-lactamase superfamily"/>
    <property type="match status" value="1"/>
</dbReference>